<sequence>MKGALLNHMIKVHNTQKYKKDDEKTCPICKKVFRDSGKRNRHVSGVHEKSKQSEMYTMR</sequence>
<name>A0A6C0H350_9ZZZZ</name>
<accession>A0A6C0H350</accession>
<evidence type="ECO:0000256" key="1">
    <source>
        <dbReference type="SAM" id="MobiDB-lite"/>
    </source>
</evidence>
<evidence type="ECO:0000313" key="3">
    <source>
        <dbReference type="EMBL" id="QHT74982.1"/>
    </source>
</evidence>
<proteinExistence type="predicted"/>
<evidence type="ECO:0000259" key="2">
    <source>
        <dbReference type="PROSITE" id="PS50157"/>
    </source>
</evidence>
<dbReference type="AlphaFoldDB" id="A0A6C0H350"/>
<dbReference type="PROSITE" id="PS50157">
    <property type="entry name" value="ZINC_FINGER_C2H2_2"/>
    <property type="match status" value="1"/>
</dbReference>
<dbReference type="EMBL" id="MN739860">
    <property type="protein sequence ID" value="QHT74982.1"/>
    <property type="molecule type" value="Genomic_DNA"/>
</dbReference>
<feature type="region of interest" description="Disordered" evidence="1">
    <location>
        <begin position="38"/>
        <end position="59"/>
    </location>
</feature>
<feature type="domain" description="C2H2-type" evidence="2">
    <location>
        <begin position="24"/>
        <end position="52"/>
    </location>
</feature>
<dbReference type="InterPro" id="IPR013087">
    <property type="entry name" value="Znf_C2H2_type"/>
</dbReference>
<organism evidence="3">
    <name type="scientific">viral metagenome</name>
    <dbReference type="NCBI Taxonomy" id="1070528"/>
    <lineage>
        <taxon>unclassified sequences</taxon>
        <taxon>metagenomes</taxon>
        <taxon>organismal metagenomes</taxon>
    </lineage>
</organism>
<protein>
    <recommendedName>
        <fullName evidence="2">C2H2-type domain-containing protein</fullName>
    </recommendedName>
</protein>
<reference evidence="3" key="1">
    <citation type="journal article" date="2020" name="Nature">
        <title>Giant virus diversity and host interactions through global metagenomics.</title>
        <authorList>
            <person name="Schulz F."/>
            <person name="Roux S."/>
            <person name="Paez-Espino D."/>
            <person name="Jungbluth S."/>
            <person name="Walsh D.A."/>
            <person name="Denef V.J."/>
            <person name="McMahon K.D."/>
            <person name="Konstantinidis K.T."/>
            <person name="Eloe-Fadrosh E.A."/>
            <person name="Kyrpides N.C."/>
            <person name="Woyke T."/>
        </authorList>
    </citation>
    <scope>NUCLEOTIDE SEQUENCE</scope>
    <source>
        <strain evidence="3">GVMAG-M-3300023179-62</strain>
    </source>
</reference>
<dbReference type="Gene3D" id="3.30.160.60">
    <property type="entry name" value="Classic Zinc Finger"/>
    <property type="match status" value="1"/>
</dbReference>
<dbReference type="PROSITE" id="PS00028">
    <property type="entry name" value="ZINC_FINGER_C2H2_1"/>
    <property type="match status" value="1"/>
</dbReference>